<dbReference type="Proteomes" id="UP000030655">
    <property type="component" value="Unassembled WGS sequence"/>
</dbReference>
<dbReference type="VEuPathDB" id="MicrosporidiaDB:H312_01626"/>
<reference evidence="4" key="1">
    <citation type="submission" date="2013-02" db="EMBL/GenBank/DDBJ databases">
        <authorList>
            <consortium name="The Broad Institute Genome Sequencing Platform"/>
            <person name="Cuomo C."/>
            <person name="Becnel J."/>
            <person name="Sanscrainte N."/>
            <person name="Walker B."/>
            <person name="Young S.K."/>
            <person name="Zeng Q."/>
            <person name="Gargeya S."/>
            <person name="Fitzgerald M."/>
            <person name="Haas B."/>
            <person name="Abouelleil A."/>
            <person name="Alvarado L."/>
            <person name="Arachchi H.M."/>
            <person name="Berlin A.M."/>
            <person name="Chapman S.B."/>
            <person name="Dewar J."/>
            <person name="Goldberg J."/>
            <person name="Griggs A."/>
            <person name="Gujja S."/>
            <person name="Hansen M."/>
            <person name="Howarth C."/>
            <person name="Imamovic A."/>
            <person name="Larimer J."/>
            <person name="McCowan C."/>
            <person name="Murphy C."/>
            <person name="Neiman D."/>
            <person name="Pearson M."/>
            <person name="Priest M."/>
            <person name="Roberts A."/>
            <person name="Saif S."/>
            <person name="Shea T."/>
            <person name="Sisk P."/>
            <person name="Sykes S."/>
            <person name="Wortman J."/>
            <person name="Nusbaum C."/>
            <person name="Birren B."/>
        </authorList>
    </citation>
    <scope>NUCLEOTIDE SEQUENCE [LARGE SCALE GENOMIC DNA]</scope>
    <source>
        <strain evidence="4">PRA339</strain>
    </source>
</reference>
<reference evidence="3 4" key="2">
    <citation type="submission" date="2014-03" db="EMBL/GenBank/DDBJ databases">
        <title>The Genome Sequence of Anncaliia algerae insect isolate PRA339.</title>
        <authorList>
            <consortium name="The Broad Institute Genome Sequencing Platform"/>
            <consortium name="The Broad Institute Genome Sequencing Center for Infectious Disease"/>
            <person name="Cuomo C."/>
            <person name="Becnel J."/>
            <person name="Sanscrainte N."/>
            <person name="Walker B."/>
            <person name="Young S.K."/>
            <person name="Zeng Q."/>
            <person name="Gargeya S."/>
            <person name="Fitzgerald M."/>
            <person name="Haas B."/>
            <person name="Abouelleil A."/>
            <person name="Alvarado L."/>
            <person name="Arachchi H.M."/>
            <person name="Berlin A.M."/>
            <person name="Chapman S.B."/>
            <person name="Dewar J."/>
            <person name="Goldberg J."/>
            <person name="Griggs A."/>
            <person name="Gujja S."/>
            <person name="Hansen M."/>
            <person name="Howarth C."/>
            <person name="Imamovic A."/>
            <person name="Larimer J."/>
            <person name="McCowan C."/>
            <person name="Murphy C."/>
            <person name="Neiman D."/>
            <person name="Pearson M."/>
            <person name="Priest M."/>
            <person name="Roberts A."/>
            <person name="Saif S."/>
            <person name="Shea T."/>
            <person name="Sisk P."/>
            <person name="Sykes S."/>
            <person name="Wortman J."/>
            <person name="Nusbaum C."/>
            <person name="Birren B."/>
        </authorList>
    </citation>
    <scope>NUCLEOTIDE SEQUENCE [LARGE SCALE GENOMIC DNA]</scope>
    <source>
        <strain evidence="3 4">PRA339</strain>
    </source>
</reference>
<accession>A0A059F1X2</accession>
<sequence>MILMKKHIMLLFFCLSFCTQLNKRKRPYGEFLEGEFSTINKESMYALFEPLDANLPELSVASNLELTQNQNGLQMFEYARKSDDFCSIKGQVPHGEKNSIFNLADKTTNEKLKPRMPIPTVTHDNPQSLKNQDSESLKNKAIGNFTNILGNQKQGRINIQHMQNFNQNSDLAKRKKFSVQGFEHEKDEQLKNLPAVTMLSESDAQSNTMQSNLFVSEKDEVSNFLSSYLPDVYVNSNEYSLNYTNSLGEKDTENDSCRVDNYVDAPNSTSYLNIQGESPKSYPNLSCVTNFRGNSLQYSYHLDYTHNLANPVLSNDTISTNIQSETPLNNLDHDFLFIDKLETNLKQNKLIEKKTYEQDFNSDRYETNSTINYFDSEQTDPLSNAQKFSLPFNSTESFDCKHNNPLMDRSSSMGHYNSAISSNNICHQNIYELQSIESRDVYQFPTIPFIQKDPFSFLIPPKNIYLNPYKAQNEKQYGPCVPDFTNPVKYFASIDNDNRLTLIYLMNIINGIYTTKRGTEILSKSVEKAYEKLYLNLSEDFGEKLPTILNKVDYKGLYEAFILYKIWFNDKFKIKKLESKGNVIKHHGVYINNAKKNTIFRDNILEMYIEILLSENYNFLFKVFPFFTLLHKINTNKEGKPQTVYLIRYLQLIIGVVETFRFQYFSSHLYTGVLVENLYQNPKFNETILKIGILFRRILIIINICNDTTNVLDIYNWVYFIRTKYNELFITSESFRCIAYVNPFICDFIYEKTDESGILQGYELTEGTKRTFLYKSIKPYFDENQLQNLRLEFKKPLFRRKKIYK</sequence>
<feature type="signal peptide" evidence="2">
    <location>
        <begin position="1"/>
        <end position="18"/>
    </location>
</feature>
<name>A0A059F1X2_9MICR</name>
<feature type="chain" id="PRO_5001577699" evidence="2">
    <location>
        <begin position="19"/>
        <end position="805"/>
    </location>
</feature>
<dbReference type="AlphaFoldDB" id="A0A059F1X2"/>
<protein>
    <submittedName>
        <fullName evidence="3">Uncharacterized protein</fullName>
    </submittedName>
</protein>
<organism evidence="3 4">
    <name type="scientific">Anncaliia algerae PRA339</name>
    <dbReference type="NCBI Taxonomy" id="1288291"/>
    <lineage>
        <taxon>Eukaryota</taxon>
        <taxon>Fungi</taxon>
        <taxon>Fungi incertae sedis</taxon>
        <taxon>Microsporidia</taxon>
        <taxon>Tubulinosematoidea</taxon>
        <taxon>Tubulinosematidae</taxon>
        <taxon>Anncaliia</taxon>
    </lineage>
</organism>
<proteinExistence type="predicted"/>
<keyword evidence="4" id="KW-1185">Reference proteome</keyword>
<feature type="compositionally biased region" description="Polar residues" evidence="1">
    <location>
        <begin position="122"/>
        <end position="131"/>
    </location>
</feature>
<gene>
    <name evidence="3" type="ORF">H312_01626</name>
</gene>
<feature type="region of interest" description="Disordered" evidence="1">
    <location>
        <begin position="113"/>
        <end position="132"/>
    </location>
</feature>
<dbReference type="OrthoDB" id="10364947at2759"/>
<evidence type="ECO:0000256" key="2">
    <source>
        <dbReference type="SAM" id="SignalP"/>
    </source>
</evidence>
<evidence type="ECO:0000313" key="3">
    <source>
        <dbReference type="EMBL" id="KCZ80971.1"/>
    </source>
</evidence>
<evidence type="ECO:0000256" key="1">
    <source>
        <dbReference type="SAM" id="MobiDB-lite"/>
    </source>
</evidence>
<evidence type="ECO:0000313" key="4">
    <source>
        <dbReference type="Proteomes" id="UP000030655"/>
    </source>
</evidence>
<keyword evidence="2" id="KW-0732">Signal</keyword>
<dbReference type="EMBL" id="KK365155">
    <property type="protein sequence ID" value="KCZ80971.1"/>
    <property type="molecule type" value="Genomic_DNA"/>
</dbReference>
<dbReference type="HOGENOM" id="CLU_349818_0_0_1"/>